<dbReference type="AlphaFoldDB" id="A0AAD5G1B8"/>
<gene>
    <name evidence="3" type="ORF">KGF57_000172</name>
</gene>
<organism evidence="3 4">
    <name type="scientific">Candida theae</name>
    <dbReference type="NCBI Taxonomy" id="1198502"/>
    <lineage>
        <taxon>Eukaryota</taxon>
        <taxon>Fungi</taxon>
        <taxon>Dikarya</taxon>
        <taxon>Ascomycota</taxon>
        <taxon>Saccharomycotina</taxon>
        <taxon>Pichiomycetes</taxon>
        <taxon>Debaryomycetaceae</taxon>
        <taxon>Candida/Lodderomyces clade</taxon>
        <taxon>Candida</taxon>
    </lineage>
</organism>
<protein>
    <submittedName>
        <fullName evidence="3">Uncharacterized protein</fullName>
    </submittedName>
</protein>
<dbReference type="GeneID" id="76148232"/>
<evidence type="ECO:0000313" key="4">
    <source>
        <dbReference type="Proteomes" id="UP001204833"/>
    </source>
</evidence>
<keyword evidence="2" id="KW-0812">Transmembrane</keyword>
<accession>A0AAD5G1B8</accession>
<evidence type="ECO:0000256" key="1">
    <source>
        <dbReference type="SAM" id="MobiDB-lite"/>
    </source>
</evidence>
<feature type="compositionally biased region" description="Polar residues" evidence="1">
    <location>
        <begin position="1"/>
        <end position="16"/>
    </location>
</feature>
<evidence type="ECO:0000313" key="3">
    <source>
        <dbReference type="EMBL" id="KAI5968478.1"/>
    </source>
</evidence>
<keyword evidence="4" id="KW-1185">Reference proteome</keyword>
<feature type="region of interest" description="Disordered" evidence="1">
    <location>
        <begin position="1"/>
        <end position="47"/>
    </location>
</feature>
<dbReference type="RefSeq" id="XP_051611357.1">
    <property type="nucleotide sequence ID" value="XM_051750955.1"/>
</dbReference>
<feature type="transmembrane region" description="Helical" evidence="2">
    <location>
        <begin position="167"/>
        <end position="188"/>
    </location>
</feature>
<comment type="caution">
    <text evidence="3">The sequence shown here is derived from an EMBL/GenBank/DDBJ whole genome shotgun (WGS) entry which is preliminary data.</text>
</comment>
<dbReference type="Proteomes" id="UP001204833">
    <property type="component" value="Unassembled WGS sequence"/>
</dbReference>
<name>A0AAD5G1B8_9ASCO</name>
<evidence type="ECO:0000256" key="2">
    <source>
        <dbReference type="SAM" id="Phobius"/>
    </source>
</evidence>
<keyword evidence="2" id="KW-0472">Membrane</keyword>
<sequence length="220" mass="24198">MSAPSTKPDLSNQVSHYETEADDQAEDELSQRQQYHTVAFPSPQIPIRSKSTSNLPALSILDTKPISVEDAEITSSVTTPIHPLHSHHNHNLIDLGQEEIHIAHHALSSSAAAAAAAVHHPPPRSLHSLPPLPIQHQHSYSPIGRVVFRYLEQWILGLIERHRNGPYFYPIAISVGIVVAIVVFVLVVTGNLHVLVSILRHLICELVQSVSPSPTIQFCV</sequence>
<proteinExistence type="predicted"/>
<dbReference type="EMBL" id="JAIHNG010000013">
    <property type="protein sequence ID" value="KAI5968478.1"/>
    <property type="molecule type" value="Genomic_DNA"/>
</dbReference>
<reference evidence="3 4" key="1">
    <citation type="journal article" date="2022" name="DNA Res.">
        <title>Genome analysis of five recently described species of the CUG-Ser clade uncovers Candida theae as a new hybrid lineage with pathogenic potential in the Candida parapsilosis species complex.</title>
        <authorList>
            <person name="Mixao V."/>
            <person name="Del Olmo V."/>
            <person name="Hegedusova E."/>
            <person name="Saus E."/>
            <person name="Pryszcz L."/>
            <person name="Cillingova A."/>
            <person name="Nosek J."/>
            <person name="Gabaldon T."/>
        </authorList>
    </citation>
    <scope>NUCLEOTIDE SEQUENCE [LARGE SCALE GENOMIC DNA]</scope>
    <source>
        <strain evidence="3 4">CBS 12239</strain>
    </source>
</reference>
<keyword evidence="2" id="KW-1133">Transmembrane helix</keyword>